<dbReference type="Pfam" id="PF00106">
    <property type="entry name" value="adh_short"/>
    <property type="match status" value="1"/>
</dbReference>
<dbReference type="SUPFAM" id="SSF51735">
    <property type="entry name" value="NAD(P)-binding Rossmann-fold domains"/>
    <property type="match status" value="1"/>
</dbReference>
<dbReference type="PRINTS" id="PR00080">
    <property type="entry name" value="SDRFAMILY"/>
</dbReference>
<dbReference type="PANTHER" id="PTHR43669:SF8">
    <property type="entry name" value="SHORT-CHAIN TYPE DEHYDROGENASE_REDUCTASE-RELATED"/>
    <property type="match status" value="1"/>
</dbReference>
<keyword evidence="2" id="KW-0560">Oxidoreductase</keyword>
<keyword evidence="5" id="KW-1185">Reference proteome</keyword>
<gene>
    <name evidence="4" type="ORF">BAY60_25120</name>
</gene>
<evidence type="ECO:0000256" key="3">
    <source>
        <dbReference type="RuleBase" id="RU000363"/>
    </source>
</evidence>
<dbReference type="PANTHER" id="PTHR43669">
    <property type="entry name" value="5-KETO-D-GLUCONATE 5-REDUCTASE"/>
    <property type="match status" value="1"/>
</dbReference>
<sequence length="302" mass="31264">MEISLAGKVALVTGAGPNIGSGIALALARYGATVACNDLDADAAKASVERIERNGGTAIAVPGDVTDEEQVLGYVRTVIDTFGKIDILVNNAAVLGGRGVLDESAEFFSRAVQVSAMGHFLNTKHVGRHMAERGIRGSIVAISSSNGWSGTAGVIAYAFHKGGVNNFVRAAAMDLAPYGIRVNSFTPTAPTPDNPDLIAERGAGGVLDNPRAHGLGGATGDEPWRRPSRWSGQRMPLVPMGTTGTPTDIGHCVAWMCSDYARLITGCDFVVDGGARAKNFAYAPAAPDELAGPLPVIPLESP</sequence>
<dbReference type="InterPro" id="IPR036291">
    <property type="entry name" value="NAD(P)-bd_dom_sf"/>
</dbReference>
<proteinExistence type="inferred from homology"/>
<name>A0A2V4ANU3_9PSEU</name>
<dbReference type="RefSeq" id="WP_112283867.1">
    <property type="nucleotide sequence ID" value="NZ_MASW01000006.1"/>
</dbReference>
<evidence type="ECO:0000256" key="1">
    <source>
        <dbReference type="ARBA" id="ARBA00006484"/>
    </source>
</evidence>
<dbReference type="FunFam" id="3.40.50.720:FF:000084">
    <property type="entry name" value="Short-chain dehydrogenase reductase"/>
    <property type="match status" value="1"/>
</dbReference>
<evidence type="ECO:0000313" key="4">
    <source>
        <dbReference type="EMBL" id="PXY20796.1"/>
    </source>
</evidence>
<accession>A0A2V4ANU3</accession>
<dbReference type="InterPro" id="IPR002347">
    <property type="entry name" value="SDR_fam"/>
</dbReference>
<dbReference type="PRINTS" id="PR00081">
    <property type="entry name" value="GDHRDH"/>
</dbReference>
<dbReference type="GO" id="GO:0016491">
    <property type="term" value="F:oxidoreductase activity"/>
    <property type="evidence" value="ECO:0007669"/>
    <property type="project" value="UniProtKB-KW"/>
</dbReference>
<dbReference type="AlphaFoldDB" id="A0A2V4ANU3"/>
<reference evidence="4 5" key="1">
    <citation type="submission" date="2016-07" db="EMBL/GenBank/DDBJ databases">
        <title>Draft genome sequence of Prauserella muralis DSM 45305, isolated from a mould-covered wall in an indoor environment.</title>
        <authorList>
            <person name="Ruckert C."/>
            <person name="Albersmeier A."/>
            <person name="Jiang C.-L."/>
            <person name="Jiang Y."/>
            <person name="Kalinowski J."/>
            <person name="Schneider O."/>
            <person name="Winkler A."/>
            <person name="Zotchev S.B."/>
        </authorList>
    </citation>
    <scope>NUCLEOTIDE SEQUENCE [LARGE SCALE GENOMIC DNA]</scope>
    <source>
        <strain evidence="4 5">DSM 45305</strain>
    </source>
</reference>
<dbReference type="OrthoDB" id="286404at2"/>
<dbReference type="Pfam" id="PF13561">
    <property type="entry name" value="adh_short_C2"/>
    <property type="match status" value="1"/>
</dbReference>
<protein>
    <submittedName>
        <fullName evidence="4">Alcohol dehydrogenase</fullName>
    </submittedName>
</protein>
<dbReference type="Gene3D" id="3.40.50.720">
    <property type="entry name" value="NAD(P)-binding Rossmann-like Domain"/>
    <property type="match status" value="1"/>
</dbReference>
<evidence type="ECO:0000256" key="2">
    <source>
        <dbReference type="ARBA" id="ARBA00023002"/>
    </source>
</evidence>
<comment type="similarity">
    <text evidence="1 3">Belongs to the short-chain dehydrogenases/reductases (SDR) family.</text>
</comment>
<dbReference type="Proteomes" id="UP000249915">
    <property type="component" value="Unassembled WGS sequence"/>
</dbReference>
<comment type="caution">
    <text evidence="4">The sequence shown here is derived from an EMBL/GenBank/DDBJ whole genome shotgun (WGS) entry which is preliminary data.</text>
</comment>
<dbReference type="EMBL" id="MASW01000006">
    <property type="protein sequence ID" value="PXY20796.1"/>
    <property type="molecule type" value="Genomic_DNA"/>
</dbReference>
<evidence type="ECO:0000313" key="5">
    <source>
        <dbReference type="Proteomes" id="UP000249915"/>
    </source>
</evidence>
<organism evidence="4 5">
    <name type="scientific">Prauserella muralis</name>
    <dbReference type="NCBI Taxonomy" id="588067"/>
    <lineage>
        <taxon>Bacteria</taxon>
        <taxon>Bacillati</taxon>
        <taxon>Actinomycetota</taxon>
        <taxon>Actinomycetes</taxon>
        <taxon>Pseudonocardiales</taxon>
        <taxon>Pseudonocardiaceae</taxon>
        <taxon>Prauserella</taxon>
    </lineage>
</organism>